<proteinExistence type="predicted"/>
<dbReference type="EMBL" id="JAOVZR010000001">
    <property type="protein sequence ID" value="MCY0146338.1"/>
    <property type="molecule type" value="Genomic_DNA"/>
</dbReference>
<dbReference type="NCBIfam" id="TIGR01563">
    <property type="entry name" value="gp16_SPP1"/>
    <property type="match status" value="1"/>
</dbReference>
<accession>A0ABT3Z3J1</accession>
<sequence>MRLTFVDPGELKTRLRLETPAEAPDGQGGVTEGWNEVAELWGRVEPLRAKPGEEAGALTAPISHRVTVRYRADIRHAMRFVSGNRQLLIRALRDPDERRRYLVCECEEAAP</sequence>
<dbReference type="InterPro" id="IPR008767">
    <property type="entry name" value="Phage_SPP1_head-tail_adaptor"/>
</dbReference>
<evidence type="ECO:0000313" key="1">
    <source>
        <dbReference type="EMBL" id="MCY0146338.1"/>
    </source>
</evidence>
<dbReference type="RefSeq" id="WP_267652017.1">
    <property type="nucleotide sequence ID" value="NZ_JAOVZR010000001.1"/>
</dbReference>
<name>A0ABT3Z3J1_9HYPH</name>
<keyword evidence="2" id="KW-1185">Reference proteome</keyword>
<gene>
    <name evidence="1" type="ORF">OEG84_01035</name>
</gene>
<dbReference type="InterPro" id="IPR038666">
    <property type="entry name" value="SSP1_head-tail_sf"/>
</dbReference>
<dbReference type="Pfam" id="PF05521">
    <property type="entry name" value="Phage_HCP"/>
    <property type="match status" value="1"/>
</dbReference>
<dbReference type="Gene3D" id="2.40.10.270">
    <property type="entry name" value="Bacteriophage SPP1 head-tail adaptor protein"/>
    <property type="match status" value="1"/>
</dbReference>
<reference evidence="1" key="1">
    <citation type="submission" date="2022-10" db="EMBL/GenBank/DDBJ databases">
        <title>Hoeflea sp. G2-23, isolated from marine algae.</title>
        <authorList>
            <person name="Kristyanto S."/>
            <person name="Kim J.M."/>
            <person name="Jeon C.O."/>
        </authorList>
    </citation>
    <scope>NUCLEOTIDE SEQUENCE</scope>
    <source>
        <strain evidence="1">G2-23</strain>
    </source>
</reference>
<protein>
    <submittedName>
        <fullName evidence="1">Phage head closure protein</fullName>
    </submittedName>
</protein>
<dbReference type="Proteomes" id="UP001073227">
    <property type="component" value="Unassembled WGS sequence"/>
</dbReference>
<evidence type="ECO:0000313" key="2">
    <source>
        <dbReference type="Proteomes" id="UP001073227"/>
    </source>
</evidence>
<organism evidence="1 2">
    <name type="scientific">Hoeflea algicola</name>
    <dbReference type="NCBI Taxonomy" id="2983763"/>
    <lineage>
        <taxon>Bacteria</taxon>
        <taxon>Pseudomonadati</taxon>
        <taxon>Pseudomonadota</taxon>
        <taxon>Alphaproteobacteria</taxon>
        <taxon>Hyphomicrobiales</taxon>
        <taxon>Rhizobiaceae</taxon>
        <taxon>Hoeflea</taxon>
    </lineage>
</organism>
<comment type="caution">
    <text evidence="1">The sequence shown here is derived from an EMBL/GenBank/DDBJ whole genome shotgun (WGS) entry which is preliminary data.</text>
</comment>